<keyword evidence="7 8" id="KW-0407">Ion channel</keyword>
<name>A0AA36D9Z6_9BILA</name>
<gene>
    <name evidence="11" type="ORF">MSPICULIGERA_LOCUS20605</name>
</gene>
<dbReference type="Pfam" id="PF07885">
    <property type="entry name" value="Ion_trans_2"/>
    <property type="match status" value="2"/>
</dbReference>
<evidence type="ECO:0000256" key="9">
    <source>
        <dbReference type="SAM" id="Phobius"/>
    </source>
</evidence>
<dbReference type="AlphaFoldDB" id="A0AA36D9Z6"/>
<evidence type="ECO:0000256" key="2">
    <source>
        <dbReference type="ARBA" id="ARBA00022448"/>
    </source>
</evidence>
<dbReference type="PANTHER" id="PTHR11003">
    <property type="entry name" value="POTASSIUM CHANNEL, SUBFAMILY K"/>
    <property type="match status" value="1"/>
</dbReference>
<organism evidence="11 12">
    <name type="scientific">Mesorhabditis spiculigera</name>
    <dbReference type="NCBI Taxonomy" id="96644"/>
    <lineage>
        <taxon>Eukaryota</taxon>
        <taxon>Metazoa</taxon>
        <taxon>Ecdysozoa</taxon>
        <taxon>Nematoda</taxon>
        <taxon>Chromadorea</taxon>
        <taxon>Rhabditida</taxon>
        <taxon>Rhabditina</taxon>
        <taxon>Rhabditomorpha</taxon>
        <taxon>Rhabditoidea</taxon>
        <taxon>Rhabditidae</taxon>
        <taxon>Mesorhabditinae</taxon>
        <taxon>Mesorhabditis</taxon>
    </lineage>
</organism>
<keyword evidence="5 8" id="KW-0406">Ion transport</keyword>
<feature type="transmembrane region" description="Helical" evidence="9">
    <location>
        <begin position="42"/>
        <end position="62"/>
    </location>
</feature>
<reference evidence="11" key="1">
    <citation type="submission" date="2023-06" db="EMBL/GenBank/DDBJ databases">
        <authorList>
            <person name="Delattre M."/>
        </authorList>
    </citation>
    <scope>NUCLEOTIDE SEQUENCE</scope>
    <source>
        <strain evidence="11">AF72</strain>
    </source>
</reference>
<comment type="subcellular location">
    <subcellularLocation>
        <location evidence="1">Membrane</location>
        <topology evidence="1">Multi-pass membrane protein</topology>
    </subcellularLocation>
</comment>
<feature type="transmembrane region" description="Helical" evidence="9">
    <location>
        <begin position="133"/>
        <end position="152"/>
    </location>
</feature>
<dbReference type="Proteomes" id="UP001177023">
    <property type="component" value="Unassembled WGS sequence"/>
</dbReference>
<dbReference type="PRINTS" id="PR01333">
    <property type="entry name" value="2POREKCHANEL"/>
</dbReference>
<feature type="domain" description="Potassium channel" evidence="10">
    <location>
        <begin position="212"/>
        <end position="278"/>
    </location>
</feature>
<feature type="transmembrane region" description="Helical" evidence="9">
    <location>
        <begin position="235"/>
        <end position="252"/>
    </location>
</feature>
<keyword evidence="4 9" id="KW-1133">Transmembrane helix</keyword>
<evidence type="ECO:0000256" key="1">
    <source>
        <dbReference type="ARBA" id="ARBA00004141"/>
    </source>
</evidence>
<dbReference type="InterPro" id="IPR013099">
    <property type="entry name" value="K_chnl_dom"/>
</dbReference>
<keyword evidence="3 8" id="KW-0812">Transmembrane</keyword>
<evidence type="ECO:0000313" key="11">
    <source>
        <dbReference type="EMBL" id="CAJ0582474.1"/>
    </source>
</evidence>
<evidence type="ECO:0000256" key="8">
    <source>
        <dbReference type="RuleBase" id="RU003857"/>
    </source>
</evidence>
<dbReference type="GO" id="GO:0030322">
    <property type="term" value="P:stabilization of membrane potential"/>
    <property type="evidence" value="ECO:0007669"/>
    <property type="project" value="TreeGrafter"/>
</dbReference>
<evidence type="ECO:0000256" key="7">
    <source>
        <dbReference type="ARBA" id="ARBA00023303"/>
    </source>
</evidence>
<dbReference type="InterPro" id="IPR003280">
    <property type="entry name" value="2pore_dom_K_chnl"/>
</dbReference>
<evidence type="ECO:0000256" key="3">
    <source>
        <dbReference type="ARBA" id="ARBA00022692"/>
    </source>
</evidence>
<dbReference type="EMBL" id="CATQJA010002664">
    <property type="protein sequence ID" value="CAJ0582474.1"/>
    <property type="molecule type" value="Genomic_DNA"/>
</dbReference>
<proteinExistence type="inferred from homology"/>
<keyword evidence="12" id="KW-1185">Reference proteome</keyword>
<keyword evidence="6 9" id="KW-0472">Membrane</keyword>
<dbReference type="SUPFAM" id="SSF81324">
    <property type="entry name" value="Voltage-gated potassium channels"/>
    <property type="match status" value="2"/>
</dbReference>
<dbReference type="GO" id="GO:0015271">
    <property type="term" value="F:outward rectifier potassium channel activity"/>
    <property type="evidence" value="ECO:0007669"/>
    <property type="project" value="TreeGrafter"/>
</dbReference>
<dbReference type="GO" id="GO:0022841">
    <property type="term" value="F:potassium ion leak channel activity"/>
    <property type="evidence" value="ECO:0007669"/>
    <property type="project" value="TreeGrafter"/>
</dbReference>
<evidence type="ECO:0000256" key="4">
    <source>
        <dbReference type="ARBA" id="ARBA00022989"/>
    </source>
</evidence>
<feature type="non-terminal residue" evidence="11">
    <location>
        <position position="1"/>
    </location>
</feature>
<comment type="caution">
    <text evidence="11">The sequence shown here is derived from an EMBL/GenBank/DDBJ whole genome shotgun (WGS) entry which is preliminary data.</text>
</comment>
<evidence type="ECO:0000256" key="6">
    <source>
        <dbReference type="ARBA" id="ARBA00023136"/>
    </source>
</evidence>
<evidence type="ECO:0000259" key="10">
    <source>
        <dbReference type="Pfam" id="PF07885"/>
    </source>
</evidence>
<dbReference type="PANTHER" id="PTHR11003:SF335">
    <property type="entry name" value="POTASSIUM CHANNEL DOMAIN-CONTAINING PROTEIN"/>
    <property type="match status" value="1"/>
</dbReference>
<keyword evidence="2 8" id="KW-0813">Transport</keyword>
<dbReference type="GO" id="GO:0005886">
    <property type="term" value="C:plasma membrane"/>
    <property type="evidence" value="ECO:0007669"/>
    <property type="project" value="TreeGrafter"/>
</dbReference>
<comment type="similarity">
    <text evidence="8">Belongs to the two pore domain potassium channel (TC 1.A.1.8) family.</text>
</comment>
<feature type="domain" description="Potassium channel" evidence="10">
    <location>
        <begin position="125"/>
        <end position="183"/>
    </location>
</feature>
<evidence type="ECO:0000256" key="5">
    <source>
        <dbReference type="ARBA" id="ARBA00023065"/>
    </source>
</evidence>
<protein>
    <recommendedName>
        <fullName evidence="10">Potassium channel domain-containing protein</fullName>
    </recommendedName>
</protein>
<dbReference type="Gene3D" id="1.10.287.70">
    <property type="match status" value="1"/>
</dbReference>
<sequence length="391" mass="44003">MRKLGMHVENGLICRELPLAGHSVVQEQPEEEQRLRLILPHLSLACSCLAYVIVVSSILLHFEKPAEVVLKASAQREFAVEVLRLEEILHRNFSSEMARQLAIFERLDHLTELHFYWYEQRYSPDEQWNFPNALFFCVSMLTTIGYGTIAPLTRAGRLLSIGASLLGVPLMLITVTDIGMFLAEACKLLSHKYTYGHSCPSVLPGTAIFLILIGYIFLGTGLMSQCDGGHNMIDSFYWSFITMTSIGFGDIVPESRMAMLGCGLYMVIGISITTMCIDQSVAYHIHRIHFFGRRMASNISDIVGHARFLRRRPGMILDQMDGGLLEHLRALALADRPFKQKQSATSGLGAYDPEEADCFRWIDQSRGISVVTRKGTVIKSFRAHRPPIDYL</sequence>
<feature type="transmembrane region" description="Helical" evidence="9">
    <location>
        <begin position="258"/>
        <end position="277"/>
    </location>
</feature>
<feature type="transmembrane region" description="Helical" evidence="9">
    <location>
        <begin position="202"/>
        <end position="223"/>
    </location>
</feature>
<evidence type="ECO:0000313" key="12">
    <source>
        <dbReference type="Proteomes" id="UP001177023"/>
    </source>
</evidence>
<accession>A0AA36D9Z6</accession>
<feature type="transmembrane region" description="Helical" evidence="9">
    <location>
        <begin position="159"/>
        <end position="182"/>
    </location>
</feature>